<dbReference type="InterPro" id="IPR027417">
    <property type="entry name" value="P-loop_NTPase"/>
</dbReference>
<evidence type="ECO:0000256" key="2">
    <source>
        <dbReference type="ARBA" id="ARBA00022741"/>
    </source>
</evidence>
<dbReference type="AlphaFoldDB" id="K3WSL6"/>
<dbReference type="VEuPathDB" id="FungiDB:PYU1_G007944"/>
<evidence type="ECO:0000256" key="1">
    <source>
        <dbReference type="ARBA" id="ARBA00006270"/>
    </source>
</evidence>
<accession>K3WSL6</accession>
<comment type="similarity">
    <text evidence="1">Belongs to the small GTPase superfamily. Rab family.</text>
</comment>
<reference evidence="5" key="1">
    <citation type="journal article" date="2010" name="Genome Biol.">
        <title>Genome sequence of the necrotrophic plant pathogen Pythium ultimum reveals original pathogenicity mechanisms and effector repertoire.</title>
        <authorList>
            <person name="Levesque C.A."/>
            <person name="Brouwer H."/>
            <person name="Cano L."/>
            <person name="Hamilton J.P."/>
            <person name="Holt C."/>
            <person name="Huitema E."/>
            <person name="Raffaele S."/>
            <person name="Robideau G.P."/>
            <person name="Thines M."/>
            <person name="Win J."/>
            <person name="Zerillo M.M."/>
            <person name="Beakes G.W."/>
            <person name="Boore J.L."/>
            <person name="Busam D."/>
            <person name="Dumas B."/>
            <person name="Ferriera S."/>
            <person name="Fuerstenberg S.I."/>
            <person name="Gachon C.M."/>
            <person name="Gaulin E."/>
            <person name="Govers F."/>
            <person name="Grenville-Briggs L."/>
            <person name="Horner N."/>
            <person name="Hostetler J."/>
            <person name="Jiang R.H."/>
            <person name="Johnson J."/>
            <person name="Krajaejun T."/>
            <person name="Lin H."/>
            <person name="Meijer H.J."/>
            <person name="Moore B."/>
            <person name="Morris P."/>
            <person name="Phuntmart V."/>
            <person name="Puiu D."/>
            <person name="Shetty J."/>
            <person name="Stajich J.E."/>
            <person name="Tripathy S."/>
            <person name="Wawra S."/>
            <person name="van West P."/>
            <person name="Whitty B.R."/>
            <person name="Coutinho P.M."/>
            <person name="Henrissat B."/>
            <person name="Martin F."/>
            <person name="Thomas P.D."/>
            <person name="Tyler B.M."/>
            <person name="De Vries R.P."/>
            <person name="Kamoun S."/>
            <person name="Yandell M."/>
            <person name="Tisserat N."/>
            <person name="Buell C.R."/>
        </authorList>
    </citation>
    <scope>NUCLEOTIDE SEQUENCE</scope>
    <source>
        <strain evidence="5">DAOM:BR144</strain>
    </source>
</reference>
<dbReference type="InterPro" id="IPR001806">
    <property type="entry name" value="Small_GTPase"/>
</dbReference>
<dbReference type="PRINTS" id="PR00449">
    <property type="entry name" value="RASTRNSFRMNG"/>
</dbReference>
<name>K3WSL6_GLOUD</name>
<protein>
    <submittedName>
        <fullName evidence="4">Uncharacterized protein</fullName>
    </submittedName>
</protein>
<dbReference type="PROSITE" id="PS51419">
    <property type="entry name" value="RAB"/>
    <property type="match status" value="1"/>
</dbReference>
<dbReference type="EnsemblProtists" id="PYU1_T007960">
    <property type="protein sequence ID" value="PYU1_T007960"/>
    <property type="gene ID" value="PYU1_G007944"/>
</dbReference>
<dbReference type="OMA" id="NHNIPGM"/>
<proteinExistence type="inferred from homology"/>
<reference evidence="4" key="3">
    <citation type="submission" date="2015-02" db="UniProtKB">
        <authorList>
            <consortium name="EnsemblProtists"/>
        </authorList>
    </citation>
    <scope>IDENTIFICATION</scope>
    <source>
        <strain evidence="4">DAOM BR144</strain>
    </source>
</reference>
<reference evidence="5" key="2">
    <citation type="submission" date="2010-04" db="EMBL/GenBank/DDBJ databases">
        <authorList>
            <person name="Buell R."/>
            <person name="Hamilton J."/>
            <person name="Hostetler J."/>
        </authorList>
    </citation>
    <scope>NUCLEOTIDE SEQUENCE [LARGE SCALE GENOMIC DNA]</scope>
    <source>
        <strain evidence="5">DAOM:BR144</strain>
    </source>
</reference>
<evidence type="ECO:0000313" key="4">
    <source>
        <dbReference type="EnsemblProtists" id="PYU1_T007960"/>
    </source>
</evidence>
<dbReference type="GO" id="GO:0005770">
    <property type="term" value="C:late endosome"/>
    <property type="evidence" value="ECO:0007669"/>
    <property type="project" value="TreeGrafter"/>
</dbReference>
<dbReference type="eggNOG" id="KOG0079">
    <property type="taxonomic scope" value="Eukaryota"/>
</dbReference>
<dbReference type="HOGENOM" id="CLU_041217_10_6_1"/>
<keyword evidence="5" id="KW-1185">Reference proteome</keyword>
<sequence>MSALRNMETTHKSTTVLRCKVAVVGDATVGKTALLQVLKSSGHEYPKNYVMTSGVELCVKSIPIPETNVVVELYLFDCAGQSIFNQLEFGTSHYKGASIAVVVFDVNSKESYRSCSKWYQDVKDASSTHNIPGK</sequence>
<dbReference type="STRING" id="431595.K3WSL6"/>
<dbReference type="GO" id="GO:0005525">
    <property type="term" value="F:GTP binding"/>
    <property type="evidence" value="ECO:0007669"/>
    <property type="project" value="UniProtKB-KW"/>
</dbReference>
<keyword evidence="3" id="KW-0342">GTP-binding</keyword>
<dbReference type="Gene3D" id="3.40.50.300">
    <property type="entry name" value="P-loop containing nucleotide triphosphate hydrolases"/>
    <property type="match status" value="1"/>
</dbReference>
<dbReference type="GO" id="GO:0045335">
    <property type="term" value="C:phagocytic vesicle"/>
    <property type="evidence" value="ECO:0007669"/>
    <property type="project" value="TreeGrafter"/>
</dbReference>
<dbReference type="Pfam" id="PF00071">
    <property type="entry name" value="Ras"/>
    <property type="match status" value="1"/>
</dbReference>
<dbReference type="InParanoid" id="K3WSL6"/>
<dbReference type="GO" id="GO:0090385">
    <property type="term" value="P:phagosome-lysosome fusion"/>
    <property type="evidence" value="ECO:0007669"/>
    <property type="project" value="TreeGrafter"/>
</dbReference>
<evidence type="ECO:0000256" key="3">
    <source>
        <dbReference type="ARBA" id="ARBA00023134"/>
    </source>
</evidence>
<dbReference type="Proteomes" id="UP000019132">
    <property type="component" value="Unassembled WGS sequence"/>
</dbReference>
<dbReference type="PANTHER" id="PTHR47981">
    <property type="entry name" value="RAB FAMILY"/>
    <property type="match status" value="1"/>
</dbReference>
<dbReference type="GO" id="GO:0003924">
    <property type="term" value="F:GTPase activity"/>
    <property type="evidence" value="ECO:0007669"/>
    <property type="project" value="InterPro"/>
</dbReference>
<evidence type="ECO:0000313" key="5">
    <source>
        <dbReference type="Proteomes" id="UP000019132"/>
    </source>
</evidence>
<dbReference type="SUPFAM" id="SSF52540">
    <property type="entry name" value="P-loop containing nucleoside triphosphate hydrolases"/>
    <property type="match status" value="1"/>
</dbReference>
<dbReference type="GO" id="GO:0005764">
    <property type="term" value="C:lysosome"/>
    <property type="evidence" value="ECO:0007669"/>
    <property type="project" value="TreeGrafter"/>
</dbReference>
<dbReference type="EMBL" id="GL376617">
    <property type="status" value="NOT_ANNOTATED_CDS"/>
    <property type="molecule type" value="Genomic_DNA"/>
</dbReference>
<dbReference type="GO" id="GO:0008333">
    <property type="term" value="P:endosome to lysosome transport"/>
    <property type="evidence" value="ECO:0007669"/>
    <property type="project" value="TreeGrafter"/>
</dbReference>
<keyword evidence="2" id="KW-0547">Nucleotide-binding</keyword>
<dbReference type="PANTHER" id="PTHR47981:SF42">
    <property type="entry name" value="RAS-RELATED PROTEIN RAB-7L1-LIKE ISOFORM X1"/>
    <property type="match status" value="1"/>
</dbReference>
<organism evidence="4 5">
    <name type="scientific">Globisporangium ultimum (strain ATCC 200006 / CBS 805.95 / DAOM BR144)</name>
    <name type="common">Pythium ultimum</name>
    <dbReference type="NCBI Taxonomy" id="431595"/>
    <lineage>
        <taxon>Eukaryota</taxon>
        <taxon>Sar</taxon>
        <taxon>Stramenopiles</taxon>
        <taxon>Oomycota</taxon>
        <taxon>Peronosporomycetes</taxon>
        <taxon>Pythiales</taxon>
        <taxon>Pythiaceae</taxon>
        <taxon>Globisporangium</taxon>
    </lineage>
</organism>